<evidence type="ECO:0000313" key="3">
    <source>
        <dbReference type="EMBL" id="TVZ02266.1"/>
    </source>
</evidence>
<dbReference type="SUPFAM" id="SSF55961">
    <property type="entry name" value="Bet v1-like"/>
    <property type="match status" value="1"/>
</dbReference>
<dbReference type="Proteomes" id="UP000460272">
    <property type="component" value="Unassembled WGS sequence"/>
</dbReference>
<gene>
    <name evidence="3" type="ORF">EAS64_25945</name>
</gene>
<evidence type="ECO:0000256" key="1">
    <source>
        <dbReference type="ARBA" id="ARBA00006817"/>
    </source>
</evidence>
<sequence>MTQAAKEEIILSRVFDASPELVYRAFVDPDQLCLWFGPEGFSVPCESVQIDARPGGFQRYVLVDDSDPAMRSQVDVTFAEVVENELLAGHQEIEGAPGTRVMLRLEFHQEPHDRTRLALRQGPFPEERRQLTKAGWESSFARLDSLLRRSL</sequence>
<proteinExistence type="inferred from homology"/>
<dbReference type="InterPro" id="IPR023393">
    <property type="entry name" value="START-like_dom_sf"/>
</dbReference>
<reference evidence="3 4" key="1">
    <citation type="submission" date="2018-11" db="EMBL/GenBank/DDBJ databases">
        <title>Trebonia kvetii gen.nov., sp.nov., a novel acidophilic actinobacterium, and proposal of the new actinobacterial family Treboniaceae fam. nov.</title>
        <authorList>
            <person name="Rapoport D."/>
            <person name="Sagova-Mareckova M."/>
            <person name="Sedlacek I."/>
            <person name="Provaznik J."/>
            <person name="Kralova S."/>
            <person name="Pavlinic D."/>
            <person name="Benes V."/>
            <person name="Kopecky J."/>
        </authorList>
    </citation>
    <scope>NUCLEOTIDE SEQUENCE [LARGE SCALE GENOMIC DNA]</scope>
    <source>
        <strain evidence="3 4">15Tr583</strain>
    </source>
</reference>
<protein>
    <submittedName>
        <fullName evidence="3">SRPBCC domain-containing protein</fullName>
    </submittedName>
</protein>
<dbReference type="Gene3D" id="3.30.530.20">
    <property type="match status" value="1"/>
</dbReference>
<keyword evidence="4" id="KW-1185">Reference proteome</keyword>
<accession>A0A6P2BVK5</accession>
<dbReference type="RefSeq" id="WP_145857108.1">
    <property type="nucleotide sequence ID" value="NZ_RPFW01000005.1"/>
</dbReference>
<feature type="domain" description="Activator of Hsp90 ATPase homologue 1/2-like C-terminal" evidence="2">
    <location>
        <begin position="16"/>
        <end position="147"/>
    </location>
</feature>
<dbReference type="InterPro" id="IPR013538">
    <property type="entry name" value="ASHA1/2-like_C"/>
</dbReference>
<evidence type="ECO:0000313" key="4">
    <source>
        <dbReference type="Proteomes" id="UP000460272"/>
    </source>
</evidence>
<dbReference type="CDD" id="cd07814">
    <property type="entry name" value="SRPBCC_CalC_Aha1-like"/>
    <property type="match status" value="1"/>
</dbReference>
<dbReference type="AlphaFoldDB" id="A0A6P2BVK5"/>
<dbReference type="OrthoDB" id="3365660at2"/>
<dbReference type="Pfam" id="PF08327">
    <property type="entry name" value="AHSA1"/>
    <property type="match status" value="1"/>
</dbReference>
<comment type="similarity">
    <text evidence="1">Belongs to the AHA1 family.</text>
</comment>
<dbReference type="EMBL" id="RPFW01000005">
    <property type="protein sequence ID" value="TVZ02266.1"/>
    <property type="molecule type" value="Genomic_DNA"/>
</dbReference>
<comment type="caution">
    <text evidence="3">The sequence shown here is derived from an EMBL/GenBank/DDBJ whole genome shotgun (WGS) entry which is preliminary data.</text>
</comment>
<organism evidence="3 4">
    <name type="scientific">Trebonia kvetii</name>
    <dbReference type="NCBI Taxonomy" id="2480626"/>
    <lineage>
        <taxon>Bacteria</taxon>
        <taxon>Bacillati</taxon>
        <taxon>Actinomycetota</taxon>
        <taxon>Actinomycetes</taxon>
        <taxon>Streptosporangiales</taxon>
        <taxon>Treboniaceae</taxon>
        <taxon>Trebonia</taxon>
    </lineage>
</organism>
<evidence type="ECO:0000259" key="2">
    <source>
        <dbReference type="Pfam" id="PF08327"/>
    </source>
</evidence>
<name>A0A6P2BVK5_9ACTN</name>